<dbReference type="VEuPathDB" id="FungiDB:EMCG_01641"/>
<accession>A0A2B7Z5F4</accession>
<reference evidence="2 3" key="1">
    <citation type="submission" date="2017-10" db="EMBL/GenBank/DDBJ databases">
        <title>Comparative genomics in systemic dimorphic fungi from Ajellomycetaceae.</title>
        <authorList>
            <person name="Munoz J.F."/>
            <person name="Mcewen J.G."/>
            <person name="Clay O.K."/>
            <person name="Cuomo C.A."/>
        </authorList>
    </citation>
    <scope>NUCLEOTIDE SEQUENCE [LARGE SCALE GENOMIC DNA]</scope>
    <source>
        <strain evidence="2 3">UAMH4076</strain>
    </source>
</reference>
<name>A0A2B7Z5F4_9EURO</name>
<evidence type="ECO:0000313" key="3">
    <source>
        <dbReference type="Proteomes" id="UP000226031"/>
    </source>
</evidence>
<comment type="caution">
    <text evidence="2">The sequence shown here is derived from an EMBL/GenBank/DDBJ whole genome shotgun (WGS) entry which is preliminary data.</text>
</comment>
<organism evidence="2 3">
    <name type="scientific">[Emmonsia] crescens</name>
    <dbReference type="NCBI Taxonomy" id="73230"/>
    <lineage>
        <taxon>Eukaryota</taxon>
        <taxon>Fungi</taxon>
        <taxon>Dikarya</taxon>
        <taxon>Ascomycota</taxon>
        <taxon>Pezizomycotina</taxon>
        <taxon>Eurotiomycetes</taxon>
        <taxon>Eurotiomycetidae</taxon>
        <taxon>Onygenales</taxon>
        <taxon>Ajellomycetaceae</taxon>
        <taxon>Emergomyces</taxon>
    </lineage>
</organism>
<evidence type="ECO:0008006" key="4">
    <source>
        <dbReference type="Google" id="ProtNLM"/>
    </source>
</evidence>
<feature type="non-terminal residue" evidence="2">
    <location>
        <position position="1"/>
    </location>
</feature>
<keyword evidence="3" id="KW-1185">Reference proteome</keyword>
<proteinExistence type="predicted"/>
<feature type="compositionally biased region" description="Polar residues" evidence="1">
    <location>
        <begin position="10"/>
        <end position="35"/>
    </location>
</feature>
<feature type="compositionally biased region" description="Polar residues" evidence="1">
    <location>
        <begin position="70"/>
        <end position="86"/>
    </location>
</feature>
<sequence>RERPPGAFESSVNDPSDQPNTPLQRSHISLTTAPSTVGPLKGKQQVDPPSETDPDNNDEEDEEYARRLQIGTSRDWSSQDIKNVASNPDIPAPSASRNAPWNPDMSSILNYALYDPDSRAGNAIAQFKQDTKNISKPNALTGTANYVTWRAAVKAKIIDAQCWVIIEREQYEDPLGSPEWAPFWNVKNSATVRSHIIPKDDDRMAYSLWDVLENEYSIPKTQQRREVVIEFMALAGTQVDDVHLFFEKFRTSIVKLKTVDVQLPDSVIFDVFYSALPNLWRNHVQCKVEESQTSKSTAVTLEVNLLIKEIRAHLNPPKSKDKKPFRTAESI</sequence>
<dbReference type="STRING" id="73230.A0A2B7Z5F4"/>
<feature type="compositionally biased region" description="Acidic residues" evidence="1">
    <location>
        <begin position="50"/>
        <end position="63"/>
    </location>
</feature>
<dbReference type="Proteomes" id="UP000226031">
    <property type="component" value="Unassembled WGS sequence"/>
</dbReference>
<feature type="region of interest" description="Disordered" evidence="1">
    <location>
        <begin position="1"/>
        <end position="101"/>
    </location>
</feature>
<gene>
    <name evidence="2" type="ORF">GX50_08816</name>
</gene>
<protein>
    <recommendedName>
        <fullName evidence="4">DUF4219 domain-containing protein</fullName>
    </recommendedName>
</protein>
<evidence type="ECO:0000256" key="1">
    <source>
        <dbReference type="SAM" id="MobiDB-lite"/>
    </source>
</evidence>
<dbReference type="EMBL" id="PDND01000444">
    <property type="protein sequence ID" value="PGH28443.1"/>
    <property type="molecule type" value="Genomic_DNA"/>
</dbReference>
<evidence type="ECO:0000313" key="2">
    <source>
        <dbReference type="EMBL" id="PGH28443.1"/>
    </source>
</evidence>
<dbReference type="AlphaFoldDB" id="A0A2B7Z5F4"/>